<protein>
    <submittedName>
        <fullName evidence="2">Uncharacterized protein</fullName>
    </submittedName>
</protein>
<accession>A0A9P4QZ23</accession>
<dbReference type="Pfam" id="PF14388">
    <property type="entry name" value="DUF4419"/>
    <property type="match status" value="1"/>
</dbReference>
<organism evidence="2 3">
    <name type="scientific">Polyplosphaeria fusca</name>
    <dbReference type="NCBI Taxonomy" id="682080"/>
    <lineage>
        <taxon>Eukaryota</taxon>
        <taxon>Fungi</taxon>
        <taxon>Dikarya</taxon>
        <taxon>Ascomycota</taxon>
        <taxon>Pezizomycotina</taxon>
        <taxon>Dothideomycetes</taxon>
        <taxon>Pleosporomycetidae</taxon>
        <taxon>Pleosporales</taxon>
        <taxon>Tetraplosphaeriaceae</taxon>
        <taxon>Polyplosphaeria</taxon>
    </lineage>
</organism>
<feature type="chain" id="PRO_5040288716" evidence="1">
    <location>
        <begin position="28"/>
        <end position="457"/>
    </location>
</feature>
<evidence type="ECO:0000256" key="1">
    <source>
        <dbReference type="SAM" id="SignalP"/>
    </source>
</evidence>
<gene>
    <name evidence="2" type="ORF">EJ04DRAFT_489711</name>
</gene>
<name>A0A9P4QZ23_9PLEO</name>
<dbReference type="OrthoDB" id="9978173at2759"/>
<dbReference type="InterPro" id="IPR025533">
    <property type="entry name" value="DUF4419"/>
</dbReference>
<proteinExistence type="predicted"/>
<dbReference type="EMBL" id="ML996124">
    <property type="protein sequence ID" value="KAF2736503.1"/>
    <property type="molecule type" value="Genomic_DNA"/>
</dbReference>
<keyword evidence="3" id="KW-1185">Reference proteome</keyword>
<evidence type="ECO:0000313" key="3">
    <source>
        <dbReference type="Proteomes" id="UP000799444"/>
    </source>
</evidence>
<sequence length="457" mass="52032">MALDRRQPSRLHLVLFITLLIACPCLAITIFPSNTEPRAYNHESLPSATFNSQDLFSQSCPDEFQTHPNASVLFSSNEDALKSGTVYPSSDSFVRGAIDAWAQHQHLVIRPDEVWFSILAQMNFYMTKNAEMVRHLFVNHKGKQNIVVKNYTVEAILRGFTEEIQARVKTPWLKDWVMPNFSTTTDDDTLTASVLMMGLMKAYFNYIMQIICGIPSITLSGEKADWERLLTKLDRLNDFGKEPRAFAEQLRPIFKRFVETFDKPDDPTIRQFWNSIIHAEGPSNICGTAPYTFTGWLMGFFFWDSEGKPLFQSKYDDLVVDGVHYSPRSIEDLPIAYAQAPVTILKFQEVEEFKAYLLAGNLGKQIDAGVPNGYTEALKRFNGSETDLSLPHGTLRPLSGWAIYGPVDHSKKTNKWPGGSEIGVLETIMDRTWTPMCHEPDKIHFQNQKVVFNEKHD</sequence>
<evidence type="ECO:0000313" key="2">
    <source>
        <dbReference type="EMBL" id="KAF2736503.1"/>
    </source>
</evidence>
<feature type="non-terminal residue" evidence="2">
    <location>
        <position position="1"/>
    </location>
</feature>
<feature type="signal peptide" evidence="1">
    <location>
        <begin position="1"/>
        <end position="27"/>
    </location>
</feature>
<dbReference type="Proteomes" id="UP000799444">
    <property type="component" value="Unassembled WGS sequence"/>
</dbReference>
<comment type="caution">
    <text evidence="2">The sequence shown here is derived from an EMBL/GenBank/DDBJ whole genome shotgun (WGS) entry which is preliminary data.</text>
</comment>
<dbReference type="PANTHER" id="PTHR31252:SF11">
    <property type="entry name" value="DUF4419 DOMAIN-CONTAINING PROTEIN"/>
    <property type="match status" value="1"/>
</dbReference>
<keyword evidence="1" id="KW-0732">Signal</keyword>
<dbReference type="PROSITE" id="PS51257">
    <property type="entry name" value="PROKAR_LIPOPROTEIN"/>
    <property type="match status" value="1"/>
</dbReference>
<reference evidence="2" key="1">
    <citation type="journal article" date="2020" name="Stud. Mycol.">
        <title>101 Dothideomycetes genomes: a test case for predicting lifestyles and emergence of pathogens.</title>
        <authorList>
            <person name="Haridas S."/>
            <person name="Albert R."/>
            <person name="Binder M."/>
            <person name="Bloem J."/>
            <person name="Labutti K."/>
            <person name="Salamov A."/>
            <person name="Andreopoulos B."/>
            <person name="Baker S."/>
            <person name="Barry K."/>
            <person name="Bills G."/>
            <person name="Bluhm B."/>
            <person name="Cannon C."/>
            <person name="Castanera R."/>
            <person name="Culley D."/>
            <person name="Daum C."/>
            <person name="Ezra D."/>
            <person name="Gonzalez J."/>
            <person name="Henrissat B."/>
            <person name="Kuo A."/>
            <person name="Liang C."/>
            <person name="Lipzen A."/>
            <person name="Lutzoni F."/>
            <person name="Magnuson J."/>
            <person name="Mondo S."/>
            <person name="Nolan M."/>
            <person name="Ohm R."/>
            <person name="Pangilinan J."/>
            <person name="Park H.-J."/>
            <person name="Ramirez L."/>
            <person name="Alfaro M."/>
            <person name="Sun H."/>
            <person name="Tritt A."/>
            <person name="Yoshinaga Y."/>
            <person name="Zwiers L.-H."/>
            <person name="Turgeon B."/>
            <person name="Goodwin S."/>
            <person name="Spatafora J."/>
            <person name="Crous P."/>
            <person name="Grigoriev I."/>
        </authorList>
    </citation>
    <scope>NUCLEOTIDE SEQUENCE</scope>
    <source>
        <strain evidence="2">CBS 125425</strain>
    </source>
</reference>
<dbReference type="PANTHER" id="PTHR31252">
    <property type="entry name" value="DUF4419 DOMAIN-CONTAINING PROTEIN"/>
    <property type="match status" value="1"/>
</dbReference>
<dbReference type="AlphaFoldDB" id="A0A9P4QZ23"/>